<organism evidence="1 2">
    <name type="scientific">Dallia pectoralis</name>
    <name type="common">Alaska blackfish</name>
    <dbReference type="NCBI Taxonomy" id="75939"/>
    <lineage>
        <taxon>Eukaryota</taxon>
        <taxon>Metazoa</taxon>
        <taxon>Chordata</taxon>
        <taxon>Craniata</taxon>
        <taxon>Vertebrata</taxon>
        <taxon>Euteleostomi</taxon>
        <taxon>Actinopterygii</taxon>
        <taxon>Neopterygii</taxon>
        <taxon>Teleostei</taxon>
        <taxon>Protacanthopterygii</taxon>
        <taxon>Esociformes</taxon>
        <taxon>Umbridae</taxon>
        <taxon>Dallia</taxon>
    </lineage>
</organism>
<evidence type="ECO:0000313" key="1">
    <source>
        <dbReference type="EMBL" id="KAJ7994239.1"/>
    </source>
</evidence>
<sequence>MNSRPDRKPWALEIDSALPPINHAYTFTAYRLLPPLLLPRKRADGGGDRAPRDIWSSTCITIGRTERDPMQLESDMCMRLIPGANQTKPSFVQAFIIVQTPAAVGHYRPLSAPSQQTHSSLHPTASLDRNQWTLETIGIWHRRSYLHL</sequence>
<protein>
    <submittedName>
        <fullName evidence="1">Uncharacterized protein</fullName>
    </submittedName>
</protein>
<proteinExistence type="predicted"/>
<keyword evidence="2" id="KW-1185">Reference proteome</keyword>
<evidence type="ECO:0000313" key="2">
    <source>
        <dbReference type="Proteomes" id="UP001157502"/>
    </source>
</evidence>
<gene>
    <name evidence="1" type="ORF">DPEC_G00263830</name>
</gene>
<comment type="caution">
    <text evidence="1">The sequence shown here is derived from an EMBL/GenBank/DDBJ whole genome shotgun (WGS) entry which is preliminary data.</text>
</comment>
<dbReference type="EMBL" id="CM055750">
    <property type="protein sequence ID" value="KAJ7994239.1"/>
    <property type="molecule type" value="Genomic_DNA"/>
</dbReference>
<name>A0ACC2FS51_DALPE</name>
<dbReference type="Proteomes" id="UP001157502">
    <property type="component" value="Chromosome 23"/>
</dbReference>
<reference evidence="1" key="1">
    <citation type="submission" date="2021-05" db="EMBL/GenBank/DDBJ databases">
        <authorList>
            <person name="Pan Q."/>
            <person name="Jouanno E."/>
            <person name="Zahm M."/>
            <person name="Klopp C."/>
            <person name="Cabau C."/>
            <person name="Louis A."/>
            <person name="Berthelot C."/>
            <person name="Parey E."/>
            <person name="Roest Crollius H."/>
            <person name="Montfort J."/>
            <person name="Robinson-Rechavi M."/>
            <person name="Bouchez O."/>
            <person name="Lampietro C."/>
            <person name="Lopez Roques C."/>
            <person name="Donnadieu C."/>
            <person name="Postlethwait J."/>
            <person name="Bobe J."/>
            <person name="Dillon D."/>
            <person name="Chandos A."/>
            <person name="von Hippel F."/>
            <person name="Guiguen Y."/>
        </authorList>
    </citation>
    <scope>NUCLEOTIDE SEQUENCE</scope>
    <source>
        <strain evidence="1">YG-Jan2019</strain>
    </source>
</reference>
<accession>A0ACC2FS51</accession>